<evidence type="ECO:0000313" key="2">
    <source>
        <dbReference type="EMBL" id="NYH94532.1"/>
    </source>
</evidence>
<feature type="coiled-coil region" evidence="1">
    <location>
        <begin position="58"/>
        <end position="85"/>
    </location>
</feature>
<name>A0A7Y9XU78_9SPHN</name>
<gene>
    <name evidence="2" type="ORF">FHS75_000837</name>
</gene>
<evidence type="ECO:0000256" key="1">
    <source>
        <dbReference type="SAM" id="Coils"/>
    </source>
</evidence>
<protein>
    <submittedName>
        <fullName evidence="2">Uncharacterized protein</fullName>
    </submittedName>
</protein>
<keyword evidence="3" id="KW-1185">Reference proteome</keyword>
<dbReference type="RefSeq" id="WP_179406435.1">
    <property type="nucleotide sequence ID" value="NZ_BMGF01000001.1"/>
</dbReference>
<organism evidence="2 3">
    <name type="scientific">Novosphingobium marinum</name>
    <dbReference type="NCBI Taxonomy" id="1514948"/>
    <lineage>
        <taxon>Bacteria</taxon>
        <taxon>Pseudomonadati</taxon>
        <taxon>Pseudomonadota</taxon>
        <taxon>Alphaproteobacteria</taxon>
        <taxon>Sphingomonadales</taxon>
        <taxon>Sphingomonadaceae</taxon>
        <taxon>Novosphingobium</taxon>
    </lineage>
</organism>
<dbReference type="AlphaFoldDB" id="A0A7Y9XU78"/>
<proteinExistence type="predicted"/>
<sequence length="303" mass="33624">MAKSIGERVNSALTEPRTRAADIEALIPEVTAERDRLAALAEQASGDAVNFGLGESDRDEASAKADKARREAEMLCRAIDQLGDRLGEKLASETRKTKERERADVIAERDALAARLRSEWPEIEAKIVELLTAVRANDERMRAAGVYEASAEAEARGCDGMFRVGVSSVRRLTEMKLPSFDRLAELAWPPPARIDSYALDLEDIRAKQLEAAEKARLAELASWKPHRFTTGFAHQSGHYIEVKTKLDPSEPTPTVVPIYNTRRVHEDPAETYEYLITAATAERLRGLGFTVERIDALGPEKVQ</sequence>
<comment type="caution">
    <text evidence="2">The sequence shown here is derived from an EMBL/GenBank/DDBJ whole genome shotgun (WGS) entry which is preliminary data.</text>
</comment>
<evidence type="ECO:0000313" key="3">
    <source>
        <dbReference type="Proteomes" id="UP000522081"/>
    </source>
</evidence>
<reference evidence="2 3" key="1">
    <citation type="submission" date="2020-07" db="EMBL/GenBank/DDBJ databases">
        <title>Genomic Encyclopedia of Type Strains, Phase IV (KMG-IV): sequencing the most valuable type-strain genomes for metagenomic binning, comparative biology and taxonomic classification.</title>
        <authorList>
            <person name="Goeker M."/>
        </authorList>
    </citation>
    <scope>NUCLEOTIDE SEQUENCE [LARGE SCALE GENOMIC DNA]</scope>
    <source>
        <strain evidence="2 3">DSM 29043</strain>
    </source>
</reference>
<accession>A0A7Y9XU78</accession>
<dbReference type="EMBL" id="JACBZF010000001">
    <property type="protein sequence ID" value="NYH94532.1"/>
    <property type="molecule type" value="Genomic_DNA"/>
</dbReference>
<keyword evidence="1" id="KW-0175">Coiled coil</keyword>
<dbReference type="Proteomes" id="UP000522081">
    <property type="component" value="Unassembled WGS sequence"/>
</dbReference>